<dbReference type="AlphaFoldDB" id="A0A699LAI1"/>
<accession>A0A699LAI1</accession>
<sequence length="85" mass="9054">MVDVQTTLVIEDTHVTLNPVNHDGQQQSSSVSSRFVSNMLNPSPDTGIDSIFDSTPQVDVQVTTTAEPPLLSATTLPPPIISIIP</sequence>
<organism evidence="2">
    <name type="scientific">Tanacetum cinerariifolium</name>
    <name type="common">Dalmatian daisy</name>
    <name type="synonym">Chrysanthemum cinerariifolium</name>
    <dbReference type="NCBI Taxonomy" id="118510"/>
    <lineage>
        <taxon>Eukaryota</taxon>
        <taxon>Viridiplantae</taxon>
        <taxon>Streptophyta</taxon>
        <taxon>Embryophyta</taxon>
        <taxon>Tracheophyta</taxon>
        <taxon>Spermatophyta</taxon>
        <taxon>Magnoliopsida</taxon>
        <taxon>eudicotyledons</taxon>
        <taxon>Gunneridae</taxon>
        <taxon>Pentapetalae</taxon>
        <taxon>asterids</taxon>
        <taxon>campanulids</taxon>
        <taxon>Asterales</taxon>
        <taxon>Asteraceae</taxon>
        <taxon>Asteroideae</taxon>
        <taxon>Anthemideae</taxon>
        <taxon>Anthemidinae</taxon>
        <taxon>Tanacetum</taxon>
    </lineage>
</organism>
<protein>
    <submittedName>
        <fullName evidence="2">Uncharacterized protein</fullName>
    </submittedName>
</protein>
<comment type="caution">
    <text evidence="2">The sequence shown here is derived from an EMBL/GenBank/DDBJ whole genome shotgun (WGS) entry which is preliminary data.</text>
</comment>
<name>A0A699LAI1_TANCI</name>
<proteinExistence type="predicted"/>
<evidence type="ECO:0000256" key="1">
    <source>
        <dbReference type="SAM" id="MobiDB-lite"/>
    </source>
</evidence>
<gene>
    <name evidence="2" type="ORF">Tci_705365</name>
</gene>
<feature type="region of interest" description="Disordered" evidence="1">
    <location>
        <begin position="18"/>
        <end position="42"/>
    </location>
</feature>
<dbReference type="EMBL" id="BKCJ010604379">
    <property type="protein sequence ID" value="GFB33394.1"/>
    <property type="molecule type" value="Genomic_DNA"/>
</dbReference>
<evidence type="ECO:0000313" key="2">
    <source>
        <dbReference type="EMBL" id="GFB33394.1"/>
    </source>
</evidence>
<reference evidence="2" key="1">
    <citation type="journal article" date="2019" name="Sci. Rep.">
        <title>Draft genome of Tanacetum cinerariifolium, the natural source of mosquito coil.</title>
        <authorList>
            <person name="Yamashiro T."/>
            <person name="Shiraishi A."/>
            <person name="Satake H."/>
            <person name="Nakayama K."/>
        </authorList>
    </citation>
    <scope>NUCLEOTIDE SEQUENCE</scope>
</reference>